<dbReference type="PROSITE" id="PS50010">
    <property type="entry name" value="DH_2"/>
    <property type="match status" value="1"/>
</dbReference>
<proteinExistence type="evidence at transcript level"/>
<dbReference type="EMBL" id="GFAC01000746">
    <property type="protein sequence ID" value="JAT98442.1"/>
    <property type="molecule type" value="mRNA"/>
</dbReference>
<sequence>MASGKPKPPIPPKPTALLSEGGNRRPIITVSPLIETAGQNQANGVAAGDTADDACTKELAHEVTVIVEHREEAEALCNGSNDTMPATNDKVDPSTPSTSTQPVQNGEAEAHSKDTQQQQPSDSSKRNTITEDWSIKDSAESGDEACCTRLSHLIHRKAKELSTHLTKPPKPLKPAKEGKAVLQQQKSFGDEIPGGRHGIRYADEDTEASSDYQDVDLSKLAVAEVTTVAVHKEGTPKPIVEENEYEIVEAPREEVKPTPLPVAPIMVIVEDETTAQSGSSVPEATKKKTQSLEKPKRPPPPKPEATKKPRVRFGVEVFPTDIIAAIAAKKKGGAAVQEPSVSQSAAAETGAATEKDKSSDKQVQETPLEKPLLVRVMEREEPSPVLSSKMPKSMFPQSSPVKKTKPQRPPPPKIPPAMPSIHPSCSPPPPPSSPPHSLEAPAVPLTTVAAQSTTPESISVAATDSKSPDAVEDVVTEAAAVSHEEGDEVIPAEEPPCALVSQEPVIEIKVVATPPKAAADASKPTEAPRKKRTPPPRPPPPKCKWKPAETAPATTKPVVSQKPTVSPKPSFSQKPVPSRRSMSPAVPKQEVSSGTNVYSQTDDLVVFRAKNIVADLDALLAQKEAEEAARATNVSCIEASIKSMAREATHQFKPPEDTTSGNVDSKKEEELPQAPPRKRRQRSRTVEAVRVSEEHSRRPRRSHSLSEADIRIKTAQRLGRDYGSNVAATLTETFVMVLESPITKKELKDLYTNVTVAPLKERRFKEVPKPTPTTGMRFRPLPAPPPPPRGKLKLPAPAAPPGSVEDSPPVSAETAPTEAVPGPSESADTHLSQAPADEPSESQVVPESVELRTSPAKQHDSKPVSKSDSLSRQSTRSGSTSPKVRWENGEPKTFRLSNSTFYGPPLEIPPEAQRGAESPSTEPNASSEKSRSSWYDDSDASGDIADVDSPAVPSDTDPAVSSRKSDSSPGSVQRSKTRLKEKKRASAKFYCDVEAERESSTDGDVPRVSSRGSGSDRMLEAAETKGEDTDELLEMAEGLQKEMTQVLVERQKRLLESFDSELSAQRAESESREQGLVEDKESPLLMPRKDLPSVHSSASEVSWQGSSEEESDGEETRNMSLDEAARHRRKRKRMYIARELASSEQVFVDALHLLNKDFREAVRVASEERGSPIVPDDVLDQILKHLPHLVDLNEELLGQLQDRVDNWEGREQVADVLVKMGPFLKLYSSYIKDFEAMTAALEEAKRKYPEFQKVVRNFEQSTRCRQLTLQQFMLKPIQRIPQYKLLLTDYVKNLEVDTPEYSDACSALEIVSQVAQHANESMRLGDNFSKLMSLQNRISNRYEVLKPGRTFLKEGELMKVSRKEMQPRYFVLFSDSLLYLLPTPQGFYRVNYELPLSGMKVMVPPQQDYQNEFSVYTMKRSFILSASSPEEREEWISALTKAIEDNIHRKSSFHVLKKEGSQSSTSSELGREAPVWIPDQRVTMCQLCTSGFTFTHRRHHCRACGKVVCAACSSHRLPLPYLGDKPVRTCDDCFRSLHVGEPGDHPEAEGEGDLAQTKEKKRARGILQEVAANDLGSSMSGYLHQWWKKAWKRQWFVIKEHVLYVYRASEDVAALRTVPLLGFQVGAVKKGFEEVPREQLFLLEHTGLDPLIFYADTPELATRWQEAMEEASKLS</sequence>
<feature type="compositionally biased region" description="Polar residues" evidence="9">
    <location>
        <begin position="866"/>
        <end position="882"/>
    </location>
</feature>
<feature type="compositionally biased region" description="Basic and acidic residues" evidence="9">
    <location>
        <begin position="1017"/>
        <end position="1027"/>
    </location>
</feature>
<feature type="compositionally biased region" description="Polar residues" evidence="9">
    <location>
        <begin position="94"/>
        <end position="104"/>
    </location>
</feature>
<evidence type="ECO:0000256" key="1">
    <source>
        <dbReference type="ARBA" id="ARBA00004245"/>
    </source>
</evidence>
<dbReference type="SUPFAM" id="SSF48065">
    <property type="entry name" value="DBL homology domain (DH-domain)"/>
    <property type="match status" value="1"/>
</dbReference>
<evidence type="ECO:0000259" key="11">
    <source>
        <dbReference type="PROSITE" id="PS50010"/>
    </source>
</evidence>
<dbReference type="PANTHER" id="PTHR12673">
    <property type="entry name" value="FACIOGENITAL DYSPLASIA PROTEIN"/>
    <property type="match status" value="1"/>
</dbReference>
<keyword evidence="6" id="KW-0862">Zinc</keyword>
<dbReference type="InterPro" id="IPR013083">
    <property type="entry name" value="Znf_RING/FYVE/PHD"/>
</dbReference>
<feature type="region of interest" description="Disordered" evidence="9">
    <location>
        <begin position="762"/>
        <end position="1030"/>
    </location>
</feature>
<feature type="compositionally biased region" description="Polar residues" evidence="9">
    <location>
        <begin position="448"/>
        <end position="465"/>
    </location>
</feature>
<evidence type="ECO:0000259" key="12">
    <source>
        <dbReference type="PROSITE" id="PS50178"/>
    </source>
</evidence>
<organism evidence="13">
    <name type="scientific">Amblyomma aureolatum</name>
    <dbReference type="NCBI Taxonomy" id="187763"/>
    <lineage>
        <taxon>Eukaryota</taxon>
        <taxon>Metazoa</taxon>
        <taxon>Ecdysozoa</taxon>
        <taxon>Arthropoda</taxon>
        <taxon>Chelicerata</taxon>
        <taxon>Arachnida</taxon>
        <taxon>Acari</taxon>
        <taxon>Parasitiformes</taxon>
        <taxon>Ixodida</taxon>
        <taxon>Ixodoidea</taxon>
        <taxon>Ixodidae</taxon>
        <taxon>Amblyomminae</taxon>
        <taxon>Amblyomma</taxon>
    </lineage>
</organism>
<feature type="region of interest" description="Disordered" evidence="9">
    <location>
        <begin position="511"/>
        <end position="600"/>
    </location>
</feature>
<feature type="compositionally biased region" description="Basic and acidic residues" evidence="9">
    <location>
        <begin position="647"/>
        <end position="656"/>
    </location>
</feature>
<dbReference type="InterPro" id="IPR000219">
    <property type="entry name" value="DH_dom"/>
</dbReference>
<feature type="region of interest" description="Disordered" evidence="9">
    <location>
        <begin position="271"/>
        <end position="313"/>
    </location>
</feature>
<feature type="compositionally biased region" description="Basic and acidic residues" evidence="9">
    <location>
        <begin position="1067"/>
        <end position="1092"/>
    </location>
</feature>
<dbReference type="Pfam" id="PF01363">
    <property type="entry name" value="FYVE"/>
    <property type="match status" value="1"/>
</dbReference>
<dbReference type="GO" id="GO:0005085">
    <property type="term" value="F:guanyl-nucleotide exchange factor activity"/>
    <property type="evidence" value="ECO:0007669"/>
    <property type="project" value="UniProtKB-KW"/>
</dbReference>
<dbReference type="InterPro" id="IPR000306">
    <property type="entry name" value="Znf_FYVE"/>
</dbReference>
<protein>
    <submittedName>
        <fullName evidence="13">Putative rho/rac guanine nucleotide exchange factor/faciogenital dysplasia protein 3</fullName>
    </submittedName>
</protein>
<evidence type="ECO:0000256" key="4">
    <source>
        <dbReference type="ARBA" id="ARBA00022723"/>
    </source>
</evidence>
<evidence type="ECO:0000256" key="8">
    <source>
        <dbReference type="PROSITE-ProRule" id="PRU00091"/>
    </source>
</evidence>
<feature type="region of interest" description="Disordered" evidence="9">
    <location>
        <begin position="1058"/>
        <end position="1125"/>
    </location>
</feature>
<accession>A0A1E1XGQ0</accession>
<dbReference type="Pfam" id="PF00621">
    <property type="entry name" value="RhoGEF"/>
    <property type="match status" value="1"/>
</dbReference>
<feature type="compositionally biased region" description="Pro residues" evidence="9">
    <location>
        <begin position="1"/>
        <end position="14"/>
    </location>
</feature>
<evidence type="ECO:0000256" key="2">
    <source>
        <dbReference type="ARBA" id="ARBA00022490"/>
    </source>
</evidence>
<keyword evidence="7" id="KW-0206">Cytoskeleton</keyword>
<dbReference type="Pfam" id="PF00169">
    <property type="entry name" value="PH"/>
    <property type="match status" value="2"/>
</dbReference>
<feature type="compositionally biased region" description="Basic and acidic residues" evidence="9">
    <location>
        <begin position="353"/>
        <end position="363"/>
    </location>
</feature>
<evidence type="ECO:0000256" key="3">
    <source>
        <dbReference type="ARBA" id="ARBA00022658"/>
    </source>
</evidence>
<dbReference type="PROSITE" id="PS50003">
    <property type="entry name" value="PH_DOMAIN"/>
    <property type="match status" value="2"/>
</dbReference>
<feature type="region of interest" description="Disordered" evidence="9">
    <location>
        <begin position="329"/>
        <end position="471"/>
    </location>
</feature>
<reference evidence="13" key="1">
    <citation type="journal article" date="2017" name="Front. Cell. Infect. Microbiol.">
        <title>The Distinct Transcriptional Response of the Midgut of Amblyomma sculptum and Amblyomma aureolatum Ticks to Rickettsia rickettsii Correlates to Their Differences in Susceptibility to Infection.</title>
        <authorList>
            <person name="Martins L.A."/>
            <person name="Galletti M.F.B.M."/>
            <person name="Ribeiro J.M."/>
            <person name="Fujita A."/>
            <person name="Costa F.B."/>
            <person name="Labruna M.B."/>
            <person name="Daffre S."/>
            <person name="Fogaca A.C."/>
        </authorList>
    </citation>
    <scope>NUCLEOTIDE SEQUENCE</scope>
</reference>
<dbReference type="SMART" id="SM00233">
    <property type="entry name" value="PH"/>
    <property type="match status" value="2"/>
</dbReference>
<dbReference type="InterPro" id="IPR001849">
    <property type="entry name" value="PH_domain"/>
</dbReference>
<feature type="domain" description="DH" evidence="11">
    <location>
        <begin position="1132"/>
        <end position="1321"/>
    </location>
</feature>
<name>A0A1E1XGQ0_9ACAR</name>
<feature type="region of interest" description="Disordered" evidence="9">
    <location>
        <begin position="1"/>
        <end position="36"/>
    </location>
</feature>
<dbReference type="Gene3D" id="2.30.29.30">
    <property type="entry name" value="Pleckstrin-homology domain (PH domain)/Phosphotyrosine-binding domain (PTB)"/>
    <property type="match status" value="2"/>
</dbReference>
<feature type="compositionally biased region" description="Polar residues" evidence="9">
    <location>
        <begin position="918"/>
        <end position="935"/>
    </location>
</feature>
<feature type="compositionally biased region" description="Basic residues" evidence="9">
    <location>
        <begin position="975"/>
        <end position="986"/>
    </location>
</feature>
<evidence type="ECO:0000313" key="13">
    <source>
        <dbReference type="EMBL" id="JAT98442.1"/>
    </source>
</evidence>
<dbReference type="InterPro" id="IPR051092">
    <property type="entry name" value="FYVE_RhoGEF_PH"/>
</dbReference>
<dbReference type="SMART" id="SM00064">
    <property type="entry name" value="FYVE"/>
    <property type="match status" value="1"/>
</dbReference>
<feature type="compositionally biased region" description="Polar residues" evidence="9">
    <location>
        <begin position="1094"/>
        <end position="1104"/>
    </location>
</feature>
<feature type="region of interest" description="Disordered" evidence="9">
    <location>
        <begin position="647"/>
        <end position="708"/>
    </location>
</feature>
<evidence type="ECO:0000259" key="10">
    <source>
        <dbReference type="PROSITE" id="PS50003"/>
    </source>
</evidence>
<evidence type="ECO:0000256" key="6">
    <source>
        <dbReference type="ARBA" id="ARBA00022833"/>
    </source>
</evidence>
<dbReference type="GO" id="GO:0008270">
    <property type="term" value="F:zinc ion binding"/>
    <property type="evidence" value="ECO:0007669"/>
    <property type="project" value="UniProtKB-KW"/>
</dbReference>
<feature type="compositionally biased region" description="Basic and acidic residues" evidence="9">
    <location>
        <begin position="884"/>
        <end position="893"/>
    </location>
</feature>
<dbReference type="GO" id="GO:0005856">
    <property type="term" value="C:cytoskeleton"/>
    <property type="evidence" value="ECO:0007669"/>
    <property type="project" value="UniProtKB-SubCell"/>
</dbReference>
<feature type="compositionally biased region" description="Polar residues" evidence="9">
    <location>
        <begin position="557"/>
        <end position="575"/>
    </location>
</feature>
<feature type="region of interest" description="Disordered" evidence="9">
    <location>
        <begin position="159"/>
        <end position="201"/>
    </location>
</feature>
<dbReference type="GO" id="GO:0005737">
    <property type="term" value="C:cytoplasm"/>
    <property type="evidence" value="ECO:0007669"/>
    <property type="project" value="TreeGrafter"/>
</dbReference>
<dbReference type="InterPro" id="IPR017455">
    <property type="entry name" value="Znf_FYVE-rel"/>
</dbReference>
<dbReference type="SUPFAM" id="SSF57903">
    <property type="entry name" value="FYVE/PHD zinc finger"/>
    <property type="match status" value="1"/>
</dbReference>
<comment type="subcellular location">
    <subcellularLocation>
        <location evidence="1">Cytoplasm</location>
        <location evidence="1">Cytoskeleton</location>
    </subcellularLocation>
</comment>
<dbReference type="InterPro" id="IPR035899">
    <property type="entry name" value="DBL_dom_sf"/>
</dbReference>
<keyword evidence="5 8" id="KW-0863">Zinc-finger</keyword>
<evidence type="ECO:0000256" key="9">
    <source>
        <dbReference type="SAM" id="MobiDB-lite"/>
    </source>
</evidence>
<dbReference type="PANTHER" id="PTHR12673:SF267">
    <property type="entry name" value="PROTEIN CBG10230"/>
    <property type="match status" value="1"/>
</dbReference>
<keyword evidence="4" id="KW-0479">Metal-binding</keyword>
<dbReference type="PROSITE" id="PS50178">
    <property type="entry name" value="ZF_FYVE"/>
    <property type="match status" value="1"/>
</dbReference>
<feature type="compositionally biased region" description="Pro residues" evidence="9">
    <location>
        <begin position="407"/>
        <end position="418"/>
    </location>
</feature>
<evidence type="ECO:0000256" key="5">
    <source>
        <dbReference type="ARBA" id="ARBA00022771"/>
    </source>
</evidence>
<feature type="compositionally biased region" description="Basic and acidic residues" evidence="9">
    <location>
        <begin position="123"/>
        <end position="139"/>
    </location>
</feature>
<evidence type="ECO:0000256" key="7">
    <source>
        <dbReference type="ARBA" id="ARBA00023212"/>
    </source>
</evidence>
<dbReference type="InterPro" id="IPR011011">
    <property type="entry name" value="Znf_FYVE_PHD"/>
</dbReference>
<feature type="domain" description="PH" evidence="10">
    <location>
        <begin position="1350"/>
        <end position="1444"/>
    </location>
</feature>
<dbReference type="CDD" id="cd13389">
    <property type="entry name" value="PH1_FGD5_FGD6"/>
    <property type="match status" value="1"/>
</dbReference>
<feature type="compositionally biased region" description="Basic and acidic residues" evidence="9">
    <location>
        <begin position="284"/>
        <end position="296"/>
    </location>
</feature>
<dbReference type="CDD" id="cd00160">
    <property type="entry name" value="RhoGEF"/>
    <property type="match status" value="1"/>
</dbReference>
<feature type="region of interest" description="Disordered" evidence="9">
    <location>
        <begin position="74"/>
        <end position="141"/>
    </location>
</feature>
<keyword evidence="3" id="KW-0344">Guanine-nucleotide releasing factor</keyword>
<feature type="domain" description="FYVE-type" evidence="12">
    <location>
        <begin position="1479"/>
        <end position="1538"/>
    </location>
</feature>
<dbReference type="Gene3D" id="3.30.40.10">
    <property type="entry name" value="Zinc/RING finger domain, C3HC4 (zinc finger)"/>
    <property type="match status" value="1"/>
</dbReference>
<dbReference type="SUPFAM" id="SSF50729">
    <property type="entry name" value="PH domain-like"/>
    <property type="match status" value="2"/>
</dbReference>
<feature type="domain" description="PH" evidence="10">
    <location>
        <begin position="1576"/>
        <end position="1673"/>
    </location>
</feature>
<dbReference type="SMART" id="SM00325">
    <property type="entry name" value="RhoGEF"/>
    <property type="match status" value="1"/>
</dbReference>
<keyword evidence="2" id="KW-0963">Cytoplasm</keyword>
<feature type="compositionally biased region" description="Pro residues" evidence="9">
    <location>
        <begin position="425"/>
        <end position="434"/>
    </location>
</feature>
<feature type="compositionally biased region" description="Basic and acidic residues" evidence="9">
    <location>
        <begin position="684"/>
        <end position="696"/>
    </location>
</feature>
<feature type="compositionally biased region" description="Polar residues" evidence="9">
    <location>
        <begin position="590"/>
        <end position="600"/>
    </location>
</feature>
<dbReference type="InterPro" id="IPR011993">
    <property type="entry name" value="PH-like_dom_sf"/>
</dbReference>
<dbReference type="Gene3D" id="1.20.900.10">
    <property type="entry name" value="Dbl homology (DH) domain"/>
    <property type="match status" value="1"/>
</dbReference>